<dbReference type="HOGENOM" id="CLU_2932400_0_0_4"/>
<evidence type="ECO:0000256" key="1">
    <source>
        <dbReference type="SAM" id="MobiDB-lite"/>
    </source>
</evidence>
<protein>
    <submittedName>
        <fullName evidence="2">Putative storekeeper protein</fullName>
    </submittedName>
</protein>
<evidence type="ECO:0000313" key="2">
    <source>
        <dbReference type="EMBL" id="EET05122.1"/>
    </source>
</evidence>
<feature type="region of interest" description="Disordered" evidence="1">
    <location>
        <begin position="1"/>
        <end position="60"/>
    </location>
</feature>
<gene>
    <name evidence="2" type="ORF">BURPS1710A_A3110</name>
</gene>
<organism evidence="2">
    <name type="scientific">Burkholderia pseudomallei 1710a</name>
    <dbReference type="NCBI Taxonomy" id="320371"/>
    <lineage>
        <taxon>Bacteria</taxon>
        <taxon>Pseudomonadati</taxon>
        <taxon>Pseudomonadota</taxon>
        <taxon>Betaproteobacteria</taxon>
        <taxon>Burkholderiales</taxon>
        <taxon>Burkholderiaceae</taxon>
        <taxon>Burkholderia</taxon>
        <taxon>pseudomallei group</taxon>
    </lineage>
</organism>
<dbReference type="Proteomes" id="UP000001812">
    <property type="component" value="Chromosome II"/>
</dbReference>
<proteinExistence type="predicted"/>
<sequence length="60" mass="6175">MCRACESRTGASATALATGDGGAEHDATTIVSHGCRGHPRSPSRAMNPPARRHGGMSNEK</sequence>
<accession>A0A0E1W652</accession>
<reference evidence="2" key="1">
    <citation type="submission" date="2009-05" db="EMBL/GenBank/DDBJ databases">
        <authorList>
            <person name="Harkins D.M."/>
            <person name="DeShazer D."/>
            <person name="Woods D.E."/>
            <person name="Brinkac L.M."/>
            <person name="Brown K.A."/>
            <person name="Hung G.C."/>
            <person name="Tuanyok A."/>
            <person name="Zhang B."/>
            <person name="Nierman W.C."/>
        </authorList>
    </citation>
    <scope>NUCLEOTIDE SEQUENCE [LARGE SCALE GENOMIC DNA]</scope>
    <source>
        <strain evidence="2">1710a</strain>
    </source>
</reference>
<name>A0A0E1W652_BURPE</name>
<dbReference type="EMBL" id="CM000833">
    <property type="protein sequence ID" value="EET05122.1"/>
    <property type="molecule type" value="Genomic_DNA"/>
</dbReference>
<dbReference type="AlphaFoldDB" id="A0A0E1W652"/>